<dbReference type="InterPro" id="IPR037257">
    <property type="entry name" value="T2SS_E_N_sf"/>
</dbReference>
<evidence type="ECO:0000259" key="1">
    <source>
        <dbReference type="Pfam" id="PF05157"/>
    </source>
</evidence>
<dbReference type="Pfam" id="PF05157">
    <property type="entry name" value="MshEN"/>
    <property type="match status" value="1"/>
</dbReference>
<gene>
    <name evidence="2" type="ORF">AMOR_39120</name>
</gene>
<dbReference type="InterPro" id="IPR007831">
    <property type="entry name" value="T2SS_GspE_N"/>
</dbReference>
<dbReference type="Proteomes" id="UP001162891">
    <property type="component" value="Chromosome"/>
</dbReference>
<dbReference type="SUPFAM" id="SSF160246">
    <property type="entry name" value="EspE N-terminal domain-like"/>
    <property type="match status" value="1"/>
</dbReference>
<dbReference type="EMBL" id="AP025591">
    <property type="protein sequence ID" value="BDG04916.1"/>
    <property type="molecule type" value="Genomic_DNA"/>
</dbReference>
<evidence type="ECO:0000313" key="2">
    <source>
        <dbReference type="EMBL" id="BDG04916.1"/>
    </source>
</evidence>
<dbReference type="RefSeq" id="WP_248353430.1">
    <property type="nucleotide sequence ID" value="NZ_AP025591.1"/>
</dbReference>
<name>A0ABN6MVF1_9BACT</name>
<feature type="domain" description="Type II secretion system protein GspE N-terminal" evidence="1">
    <location>
        <begin position="58"/>
        <end position="145"/>
    </location>
</feature>
<organism evidence="2 3">
    <name type="scientific">Anaeromyxobacter oryzae</name>
    <dbReference type="NCBI Taxonomy" id="2918170"/>
    <lineage>
        <taxon>Bacteria</taxon>
        <taxon>Pseudomonadati</taxon>
        <taxon>Myxococcota</taxon>
        <taxon>Myxococcia</taxon>
        <taxon>Myxococcales</taxon>
        <taxon>Cystobacterineae</taxon>
        <taxon>Anaeromyxobacteraceae</taxon>
        <taxon>Anaeromyxobacter</taxon>
    </lineage>
</organism>
<keyword evidence="3" id="KW-1185">Reference proteome</keyword>
<protein>
    <recommendedName>
        <fullName evidence="1">Type II secretion system protein GspE N-terminal domain-containing protein</fullName>
    </recommendedName>
</protein>
<sequence length="181" mass="19681">MARVRIGELLVARGALDPVQLESALAHQRQWGGRIGRSIVSLGFMKERAVLDAVGAQLGVPVVDLRDREVPREVLALVPQKLIRSRRVLPLARLSEARRGPLQVAVPDAGDLGVLDELAFATGMVVQPLLAADSELDEAIAYHLDGVPRRGDASARRDAIDLPEDTNPLTVLRRGEDEPRN</sequence>
<proteinExistence type="predicted"/>
<accession>A0ABN6MVF1</accession>
<evidence type="ECO:0000313" key="3">
    <source>
        <dbReference type="Proteomes" id="UP001162891"/>
    </source>
</evidence>
<dbReference type="Gene3D" id="3.30.300.160">
    <property type="entry name" value="Type II secretion system, protein E, N-terminal domain"/>
    <property type="match status" value="1"/>
</dbReference>
<reference evidence="3" key="1">
    <citation type="journal article" date="2022" name="Int. J. Syst. Evol. Microbiol.">
        <title>Anaeromyxobacter oryzae sp. nov., Anaeromyxobacter diazotrophicus sp. nov. and Anaeromyxobacter paludicola sp. nov., isolated from paddy soils.</title>
        <authorList>
            <person name="Itoh H."/>
            <person name="Xu Z."/>
            <person name="Mise K."/>
            <person name="Masuda Y."/>
            <person name="Ushijima N."/>
            <person name="Hayakawa C."/>
            <person name="Shiratori Y."/>
            <person name="Senoo K."/>
        </authorList>
    </citation>
    <scope>NUCLEOTIDE SEQUENCE [LARGE SCALE GENOMIC DNA]</scope>
    <source>
        <strain evidence="3">Red232</strain>
    </source>
</reference>